<organism evidence="7 8">
    <name type="scientific">Mumia zhuanghuii</name>
    <dbReference type="NCBI Taxonomy" id="2585211"/>
    <lineage>
        <taxon>Bacteria</taxon>
        <taxon>Bacillati</taxon>
        <taxon>Actinomycetota</taxon>
        <taxon>Actinomycetes</taxon>
        <taxon>Propionibacteriales</taxon>
        <taxon>Nocardioidaceae</taxon>
        <taxon>Mumia</taxon>
    </lineage>
</organism>
<protein>
    <submittedName>
        <fullName evidence="7">TetR family transcriptional regulator</fullName>
    </submittedName>
</protein>
<dbReference type="InterPro" id="IPR004111">
    <property type="entry name" value="Repressor_TetR_C"/>
</dbReference>
<feature type="domain" description="HTH tetR-type" evidence="6">
    <location>
        <begin position="2"/>
        <end position="62"/>
    </location>
</feature>
<evidence type="ECO:0000256" key="4">
    <source>
        <dbReference type="ARBA" id="ARBA00023163"/>
    </source>
</evidence>
<dbReference type="GO" id="GO:0000976">
    <property type="term" value="F:transcription cis-regulatory region binding"/>
    <property type="evidence" value="ECO:0007669"/>
    <property type="project" value="TreeGrafter"/>
</dbReference>
<evidence type="ECO:0000256" key="2">
    <source>
        <dbReference type="ARBA" id="ARBA00023015"/>
    </source>
</evidence>
<dbReference type="GO" id="GO:0003700">
    <property type="term" value="F:DNA-binding transcription factor activity"/>
    <property type="evidence" value="ECO:0007669"/>
    <property type="project" value="TreeGrafter"/>
</dbReference>
<dbReference type="InterPro" id="IPR003012">
    <property type="entry name" value="Tet_transcr_reg_TetR"/>
</dbReference>
<dbReference type="PROSITE" id="PS50977">
    <property type="entry name" value="HTH_TETR_2"/>
    <property type="match status" value="1"/>
</dbReference>
<dbReference type="PRINTS" id="PR00455">
    <property type="entry name" value="HTHTETR"/>
</dbReference>
<keyword evidence="4" id="KW-0804">Transcription</keyword>
<dbReference type="OrthoDB" id="3819648at2"/>
<dbReference type="SUPFAM" id="SSF46689">
    <property type="entry name" value="Homeodomain-like"/>
    <property type="match status" value="1"/>
</dbReference>
<name>A0A5Q6S4L6_9ACTN</name>
<feature type="DNA-binding region" description="H-T-H motif" evidence="5">
    <location>
        <begin position="25"/>
        <end position="44"/>
    </location>
</feature>
<evidence type="ECO:0000313" key="8">
    <source>
        <dbReference type="Proteomes" id="UP000307768"/>
    </source>
</evidence>
<gene>
    <name evidence="7" type="ORF">FE697_004385</name>
</gene>
<dbReference type="GO" id="GO:0045892">
    <property type="term" value="P:negative regulation of DNA-templated transcription"/>
    <property type="evidence" value="ECO:0007669"/>
    <property type="project" value="InterPro"/>
</dbReference>
<sequence>MANRLHDVVDGALRVLDTHGLEFLSMRRVAAELEVQPSALYHHVPNKQTLLALMADEILARGRREEPAGPWDERVAALCDEFRTAMLAVRDGAEVVATASAFGLGAHEPEQRLSAALAGFEEDVAVSGARTIMLFVLGHASARQMHEQASATGAIEYDGSIGSAESFDLGLGLIVSGLRAASPVGV</sequence>
<dbReference type="Gene3D" id="1.10.357.10">
    <property type="entry name" value="Tetracycline Repressor, domain 2"/>
    <property type="match status" value="1"/>
</dbReference>
<comment type="caution">
    <text evidence="7">The sequence shown here is derived from an EMBL/GenBank/DDBJ whole genome shotgun (WGS) entry which is preliminary data.</text>
</comment>
<dbReference type="InterPro" id="IPR050109">
    <property type="entry name" value="HTH-type_TetR-like_transc_reg"/>
</dbReference>
<evidence type="ECO:0000259" key="6">
    <source>
        <dbReference type="PROSITE" id="PS50977"/>
    </source>
</evidence>
<evidence type="ECO:0000256" key="1">
    <source>
        <dbReference type="ARBA" id="ARBA00022491"/>
    </source>
</evidence>
<dbReference type="Gene3D" id="1.10.10.60">
    <property type="entry name" value="Homeodomain-like"/>
    <property type="match status" value="1"/>
</dbReference>
<dbReference type="Pfam" id="PF00440">
    <property type="entry name" value="TetR_N"/>
    <property type="match status" value="1"/>
</dbReference>
<dbReference type="InterPro" id="IPR036271">
    <property type="entry name" value="Tet_transcr_reg_TetR-rel_C_sf"/>
</dbReference>
<dbReference type="Proteomes" id="UP000307768">
    <property type="component" value="Unassembled WGS sequence"/>
</dbReference>
<dbReference type="GO" id="GO:0046677">
    <property type="term" value="P:response to antibiotic"/>
    <property type="evidence" value="ECO:0007669"/>
    <property type="project" value="InterPro"/>
</dbReference>
<evidence type="ECO:0000256" key="3">
    <source>
        <dbReference type="ARBA" id="ARBA00023125"/>
    </source>
</evidence>
<dbReference type="PRINTS" id="PR00400">
    <property type="entry name" value="TETREPRESSOR"/>
</dbReference>
<dbReference type="Pfam" id="PF02909">
    <property type="entry name" value="TetR_C_1"/>
    <property type="match status" value="1"/>
</dbReference>
<dbReference type="PANTHER" id="PTHR30055">
    <property type="entry name" value="HTH-TYPE TRANSCRIPTIONAL REGULATOR RUTR"/>
    <property type="match status" value="1"/>
</dbReference>
<proteinExistence type="predicted"/>
<dbReference type="EMBL" id="VDFQ02000001">
    <property type="protein sequence ID" value="KAA1425121.1"/>
    <property type="molecule type" value="Genomic_DNA"/>
</dbReference>
<dbReference type="InterPro" id="IPR001647">
    <property type="entry name" value="HTH_TetR"/>
</dbReference>
<reference evidence="7 8" key="1">
    <citation type="submission" date="2019-09" db="EMBL/GenBank/DDBJ databases">
        <title>Mumia zhuanghuii sp. nov. isolated from the intestinal contents of plateau pika (Ochotona curzoniae) in the Qinghai-Tibet plateau of China.</title>
        <authorList>
            <person name="Tian Z."/>
        </authorList>
    </citation>
    <scope>NUCLEOTIDE SEQUENCE [LARGE SCALE GENOMIC DNA]</scope>
    <source>
        <strain evidence="8">350</strain>
    </source>
</reference>
<evidence type="ECO:0000313" key="7">
    <source>
        <dbReference type="EMBL" id="KAA1425121.1"/>
    </source>
</evidence>
<dbReference type="RefSeq" id="WP_149768295.1">
    <property type="nucleotide sequence ID" value="NZ_VDFQ02000001.1"/>
</dbReference>
<dbReference type="InterPro" id="IPR009057">
    <property type="entry name" value="Homeodomain-like_sf"/>
</dbReference>
<dbReference type="AlphaFoldDB" id="A0A5Q6S4L6"/>
<evidence type="ECO:0000256" key="5">
    <source>
        <dbReference type="PROSITE-ProRule" id="PRU00335"/>
    </source>
</evidence>
<keyword evidence="1" id="KW-0678">Repressor</keyword>
<dbReference type="SUPFAM" id="SSF48498">
    <property type="entry name" value="Tetracyclin repressor-like, C-terminal domain"/>
    <property type="match status" value="1"/>
</dbReference>
<keyword evidence="3 5" id="KW-0238">DNA-binding</keyword>
<dbReference type="PANTHER" id="PTHR30055:SF151">
    <property type="entry name" value="TRANSCRIPTIONAL REGULATORY PROTEIN"/>
    <property type="match status" value="1"/>
</dbReference>
<accession>A0A5Q6S4L6</accession>
<keyword evidence="2" id="KW-0805">Transcription regulation</keyword>